<keyword evidence="1" id="KW-1133">Transmembrane helix</keyword>
<feature type="transmembrane region" description="Helical" evidence="1">
    <location>
        <begin position="70"/>
        <end position="95"/>
    </location>
</feature>
<evidence type="ECO:0000256" key="1">
    <source>
        <dbReference type="SAM" id="Phobius"/>
    </source>
</evidence>
<protein>
    <submittedName>
        <fullName evidence="2">Uncharacterized protein</fullName>
    </submittedName>
</protein>
<name>A0A250DDQ3_9BURK</name>
<dbReference type="Proteomes" id="UP000217154">
    <property type="component" value="Chromosome"/>
</dbReference>
<keyword evidence="1" id="KW-0472">Membrane</keyword>
<dbReference type="AlphaFoldDB" id="A0A250DDQ3"/>
<gene>
    <name evidence="2" type="ORF">CKY39_04155</name>
</gene>
<dbReference type="KEGG" id="vbo:CKY39_04155"/>
<keyword evidence="1" id="KW-0812">Transmembrane</keyword>
<accession>A0A250DDQ3</accession>
<feature type="transmembrane region" description="Helical" evidence="1">
    <location>
        <begin position="36"/>
        <end position="58"/>
    </location>
</feature>
<dbReference type="EMBL" id="CP023284">
    <property type="protein sequence ID" value="ATA52497.1"/>
    <property type="molecule type" value="Genomic_DNA"/>
</dbReference>
<reference evidence="2 3" key="1">
    <citation type="submission" date="2017-09" db="EMBL/GenBank/DDBJ databases">
        <title>The diverse metabolic capabilities of V. boronicumulans make it an excellent choice for continued studies on novel biodegradation.</title>
        <authorList>
            <person name="Sun S."/>
        </authorList>
    </citation>
    <scope>NUCLEOTIDE SEQUENCE [LARGE SCALE GENOMIC DNA]</scope>
    <source>
        <strain evidence="2 3">J1</strain>
    </source>
</reference>
<evidence type="ECO:0000313" key="3">
    <source>
        <dbReference type="Proteomes" id="UP000217154"/>
    </source>
</evidence>
<proteinExistence type="predicted"/>
<organism evidence="2 3">
    <name type="scientific">Variovorax boronicumulans</name>
    <dbReference type="NCBI Taxonomy" id="436515"/>
    <lineage>
        <taxon>Bacteria</taxon>
        <taxon>Pseudomonadati</taxon>
        <taxon>Pseudomonadota</taxon>
        <taxon>Betaproteobacteria</taxon>
        <taxon>Burkholderiales</taxon>
        <taxon>Comamonadaceae</taxon>
        <taxon>Variovorax</taxon>
    </lineage>
</organism>
<evidence type="ECO:0000313" key="2">
    <source>
        <dbReference type="EMBL" id="ATA52497.1"/>
    </source>
</evidence>
<sequence>MIDFRFFIGLLSYSPHSGTSPSITIDIPSIMNSIPISFVIFKVLVLSVGMYLAVKWHYERGQKDKNQKTAAVVLTSIKVGGAFVASAFLVLFLTFEFCNWMGLDLAMQ</sequence>